<evidence type="ECO:0000256" key="6">
    <source>
        <dbReference type="ARBA" id="ARBA00060793"/>
    </source>
</evidence>
<dbReference type="eggNOG" id="COG0163">
    <property type="taxonomic scope" value="Bacteria"/>
</dbReference>
<dbReference type="PANTHER" id="PTHR43374:SF1">
    <property type="entry name" value="FLAVIN PRENYLTRANSFERASE PAD1, MITOCHONDRIAL"/>
    <property type="match status" value="1"/>
</dbReference>
<dbReference type="KEGG" id="sus:Acid_7053"/>
<dbReference type="AlphaFoldDB" id="Q01QV4"/>
<feature type="domain" description="Flavoprotein" evidence="8">
    <location>
        <begin position="7"/>
        <end position="177"/>
    </location>
</feature>
<feature type="binding site" evidence="7">
    <location>
        <begin position="92"/>
        <end position="95"/>
    </location>
    <ligand>
        <name>FMN</name>
        <dbReference type="ChEBI" id="CHEBI:58210"/>
    </ligand>
</feature>
<evidence type="ECO:0000256" key="2">
    <source>
        <dbReference type="ARBA" id="ARBA00022630"/>
    </source>
</evidence>
<comment type="similarity">
    <text evidence="6 7">Belongs to the UbiX/PAD1 family.</text>
</comment>
<dbReference type="FunFam" id="3.40.50.1950:FF:000001">
    <property type="entry name" value="Flavin prenyltransferase UbiX"/>
    <property type="match status" value="1"/>
</dbReference>
<evidence type="ECO:0000313" key="9">
    <source>
        <dbReference type="EMBL" id="ABJ87966.1"/>
    </source>
</evidence>
<dbReference type="EMBL" id="CP000473">
    <property type="protein sequence ID" value="ABJ87966.1"/>
    <property type="molecule type" value="Genomic_DNA"/>
</dbReference>
<name>Q01QV4_SOLUE</name>
<accession>Q01QV4</accession>
<feature type="binding site" evidence="7">
    <location>
        <position position="157"/>
    </location>
    <ligand>
        <name>dimethylallyl phosphate</name>
        <dbReference type="ChEBI" id="CHEBI:88052"/>
    </ligand>
</feature>
<dbReference type="STRING" id="234267.Acid_7053"/>
<feature type="binding site" evidence="7">
    <location>
        <position position="173"/>
    </location>
    <ligand>
        <name>dimethylallyl phosphate</name>
        <dbReference type="ChEBI" id="CHEBI:88052"/>
    </ligand>
</feature>
<keyword evidence="4 7" id="KW-0808">Transferase</keyword>
<dbReference type="GO" id="GO:0106141">
    <property type="term" value="F:flavin prenyltransferase activity"/>
    <property type="evidence" value="ECO:0007669"/>
    <property type="project" value="UniProtKB-EC"/>
</dbReference>
<dbReference type="SUPFAM" id="SSF52507">
    <property type="entry name" value="Homo-oligomeric flavin-containing Cys decarboxylases, HFCD"/>
    <property type="match status" value="1"/>
</dbReference>
<dbReference type="InterPro" id="IPR003382">
    <property type="entry name" value="Flavoprotein"/>
</dbReference>
<dbReference type="InParanoid" id="Q01QV4"/>
<comment type="caution">
    <text evidence="7">Lacks conserved residue(s) required for the propagation of feature annotation.</text>
</comment>
<comment type="function">
    <text evidence="7">Flavin prenyltransferase that catalyzes the synthesis of the prenylated FMN cofactor (prenyl-FMN) for 4-hydroxy-3-polyprenylbenzoic acid decarboxylase UbiD. The prenyltransferase is metal-independent and links a dimethylallyl moiety from dimethylallyl monophosphate (DMAP) to the flavin N5 and C6 atoms of FMN.</text>
</comment>
<dbReference type="HAMAP" id="MF_01984">
    <property type="entry name" value="ubiX_pad"/>
    <property type="match status" value="1"/>
</dbReference>
<proteinExistence type="inferred from homology"/>
<feature type="binding site" evidence="7">
    <location>
        <position position="41"/>
    </location>
    <ligand>
        <name>FMN</name>
        <dbReference type="ChEBI" id="CHEBI:58210"/>
    </ligand>
</feature>
<protein>
    <recommendedName>
        <fullName evidence="7">Flavin prenyltransferase UbiX</fullName>
        <ecNumber evidence="7">2.5.1.129</ecNumber>
    </recommendedName>
</protein>
<dbReference type="FunCoup" id="Q01QV4">
    <property type="interactions" value="263"/>
</dbReference>
<feature type="binding site" evidence="7">
    <location>
        <position position="127"/>
    </location>
    <ligand>
        <name>FMN</name>
        <dbReference type="ChEBI" id="CHEBI:58210"/>
    </ligand>
</feature>
<sequence>MQKMTSKVIIGISGASGAIYGWRLLERLRGLGTVEVHLVLTRSGEKTLFLETGKSAADARSLSDFSYPLEDIGSRLASGSCRMDAMVVAPCSIHTMSAIAGGISSNLLIRAADVMLKERRKLILMVRETPFHVGHLRNMTALAEMGAIIAPPIPGFYHSPQTVMDIVDHSVDRVLDLMGIADSEVRRWDGVSR</sequence>
<evidence type="ECO:0000256" key="1">
    <source>
        <dbReference type="ARBA" id="ARBA00022602"/>
    </source>
</evidence>
<evidence type="ECO:0000256" key="7">
    <source>
        <dbReference type="HAMAP-Rule" id="MF_01984"/>
    </source>
</evidence>
<comment type="catalytic activity">
    <reaction evidence="5 7">
        <text>dimethylallyl phosphate + FMNH2 = prenylated FMNH2 + phosphate</text>
        <dbReference type="Rhea" id="RHEA:37743"/>
        <dbReference type="ChEBI" id="CHEBI:43474"/>
        <dbReference type="ChEBI" id="CHEBI:57618"/>
        <dbReference type="ChEBI" id="CHEBI:87467"/>
        <dbReference type="ChEBI" id="CHEBI:88052"/>
        <dbReference type="EC" id="2.5.1.129"/>
    </reaction>
</comment>
<evidence type="ECO:0000256" key="5">
    <source>
        <dbReference type="ARBA" id="ARBA00050612"/>
    </source>
</evidence>
<dbReference type="Pfam" id="PF02441">
    <property type="entry name" value="Flavoprotein"/>
    <property type="match status" value="1"/>
</dbReference>
<feature type="binding site" evidence="7">
    <location>
        <begin position="14"/>
        <end position="16"/>
    </location>
    <ligand>
        <name>FMN</name>
        <dbReference type="ChEBI" id="CHEBI:58210"/>
    </ligand>
</feature>
<dbReference type="EC" id="2.5.1.129" evidence="7"/>
<dbReference type="PANTHER" id="PTHR43374">
    <property type="entry name" value="FLAVIN PRENYLTRANSFERASE"/>
    <property type="match status" value="1"/>
</dbReference>
<evidence type="ECO:0000256" key="3">
    <source>
        <dbReference type="ARBA" id="ARBA00022643"/>
    </source>
</evidence>
<dbReference type="NCBIfam" id="NF004685">
    <property type="entry name" value="PRK06029.1"/>
    <property type="match status" value="1"/>
</dbReference>
<keyword evidence="9" id="KW-0456">Lyase</keyword>
<dbReference type="InterPro" id="IPR036551">
    <property type="entry name" value="Flavin_trans-like"/>
</dbReference>
<dbReference type="Gene3D" id="3.40.50.1950">
    <property type="entry name" value="Flavin prenyltransferase-like"/>
    <property type="match status" value="1"/>
</dbReference>
<organism evidence="9">
    <name type="scientific">Solibacter usitatus (strain Ellin6076)</name>
    <dbReference type="NCBI Taxonomy" id="234267"/>
    <lineage>
        <taxon>Bacteria</taxon>
        <taxon>Pseudomonadati</taxon>
        <taxon>Acidobacteriota</taxon>
        <taxon>Terriglobia</taxon>
        <taxon>Bryobacterales</taxon>
        <taxon>Solibacteraceae</taxon>
        <taxon>Candidatus Solibacter</taxon>
    </lineage>
</organism>
<gene>
    <name evidence="7" type="primary">ubiX</name>
    <name evidence="9" type="ordered locus">Acid_7053</name>
</gene>
<evidence type="ECO:0000256" key="4">
    <source>
        <dbReference type="ARBA" id="ARBA00022679"/>
    </source>
</evidence>
<reference evidence="9" key="1">
    <citation type="submission" date="2006-10" db="EMBL/GenBank/DDBJ databases">
        <title>Complete sequence of Solibacter usitatus Ellin6076.</title>
        <authorList>
            <consortium name="US DOE Joint Genome Institute"/>
            <person name="Copeland A."/>
            <person name="Lucas S."/>
            <person name="Lapidus A."/>
            <person name="Barry K."/>
            <person name="Detter J.C."/>
            <person name="Glavina del Rio T."/>
            <person name="Hammon N."/>
            <person name="Israni S."/>
            <person name="Dalin E."/>
            <person name="Tice H."/>
            <person name="Pitluck S."/>
            <person name="Thompson L.S."/>
            <person name="Brettin T."/>
            <person name="Bruce D."/>
            <person name="Han C."/>
            <person name="Tapia R."/>
            <person name="Gilna P."/>
            <person name="Schmutz J."/>
            <person name="Larimer F."/>
            <person name="Land M."/>
            <person name="Hauser L."/>
            <person name="Kyrpides N."/>
            <person name="Mikhailova N."/>
            <person name="Janssen P.H."/>
            <person name="Kuske C.R."/>
            <person name="Richardson P."/>
        </authorList>
    </citation>
    <scope>NUCLEOTIDE SEQUENCE</scope>
    <source>
        <strain evidence="9">Ellin6076</strain>
    </source>
</reference>
<dbReference type="GO" id="GO:0016831">
    <property type="term" value="F:carboxy-lyase activity"/>
    <property type="evidence" value="ECO:0007669"/>
    <property type="project" value="TreeGrafter"/>
</dbReference>
<dbReference type="InterPro" id="IPR004507">
    <property type="entry name" value="UbiX-like"/>
</dbReference>
<dbReference type="NCBIfam" id="TIGR00421">
    <property type="entry name" value="ubiX_pad"/>
    <property type="match status" value="1"/>
</dbReference>
<keyword evidence="1 7" id="KW-0637">Prenyltransferase</keyword>
<dbReference type="HOGENOM" id="CLU_074522_0_1_0"/>
<keyword evidence="2 7" id="KW-0285">Flavoprotein</keyword>
<evidence type="ECO:0000259" key="8">
    <source>
        <dbReference type="Pfam" id="PF02441"/>
    </source>
</evidence>
<keyword evidence="3 7" id="KW-0288">FMN</keyword>